<dbReference type="Proteomes" id="UP001163324">
    <property type="component" value="Chromosome 2"/>
</dbReference>
<accession>A0ACC0VC24</accession>
<dbReference type="EMBL" id="CM047941">
    <property type="protein sequence ID" value="KAI9903442.1"/>
    <property type="molecule type" value="Genomic_DNA"/>
</dbReference>
<organism evidence="1 2">
    <name type="scientific">Trichothecium roseum</name>
    <dbReference type="NCBI Taxonomy" id="47278"/>
    <lineage>
        <taxon>Eukaryota</taxon>
        <taxon>Fungi</taxon>
        <taxon>Dikarya</taxon>
        <taxon>Ascomycota</taxon>
        <taxon>Pezizomycotina</taxon>
        <taxon>Sordariomycetes</taxon>
        <taxon>Hypocreomycetidae</taxon>
        <taxon>Hypocreales</taxon>
        <taxon>Hypocreales incertae sedis</taxon>
        <taxon>Trichothecium</taxon>
    </lineage>
</organism>
<proteinExistence type="predicted"/>
<protein>
    <submittedName>
        <fullName evidence="1">Uncharacterized protein</fullName>
    </submittedName>
</protein>
<sequence>MASIEVGDPESIAPPYGSKKNSVDGEHLARISTDLEKKVPGADADKIDREVAKYASDVRIDISPERSAELCRKIDKRVLSVMVLTYFLQAIDKGTLSFAAIMGLLEDTGTAKADGSPNWQFPWLTTCIYIAILVVEYPQNYIIARVPIAKYLSFSIVAWGSILACHAACNDFKGLLIVRTLLGIFESACQPAFVILSAMWYRREEQASRVTYWYMMNGAQQIVGGLLAYCFSLIKSGPLAGWQWLFVSYGVISVVFGLFVFVWMPDSPMRAKCFTEDEKRDMVERVRDNQTGMQNREFKMYQVWEGLSDPQTWGYGLVALCTTLPTSGLGSFANVIIKGFGFSTLETQLLAMVLGFYIIIVLMGSVWIVKKTNQNLLTMLAFCIPSFVGTILLMTVPNETFSQHVGLLICYYITLSFWSAQTLNLAMVSRNIAGQTKKTVVVASNFIIWAAGNAIGPQVFLSWDSPRYFIAFATHIGCYTVLVASIVFLRFYLKAQNNKRDKMAADGVVEARTENLSRAFEDLTDRENLSFRYVY</sequence>
<evidence type="ECO:0000313" key="2">
    <source>
        <dbReference type="Proteomes" id="UP001163324"/>
    </source>
</evidence>
<gene>
    <name evidence="1" type="ORF">N3K66_002794</name>
</gene>
<reference evidence="1" key="1">
    <citation type="submission" date="2022-10" db="EMBL/GenBank/DDBJ databases">
        <title>Complete Genome of Trichothecium roseum strain YXFP-22015, a Plant Pathogen Isolated from Citrus.</title>
        <authorList>
            <person name="Wang Y."/>
            <person name="Zhu L."/>
        </authorList>
    </citation>
    <scope>NUCLEOTIDE SEQUENCE</scope>
    <source>
        <strain evidence="1">YXFP-22015</strain>
    </source>
</reference>
<comment type="caution">
    <text evidence="1">The sequence shown here is derived from an EMBL/GenBank/DDBJ whole genome shotgun (WGS) entry which is preliminary data.</text>
</comment>
<name>A0ACC0VC24_9HYPO</name>
<keyword evidence="2" id="KW-1185">Reference proteome</keyword>
<evidence type="ECO:0000313" key="1">
    <source>
        <dbReference type="EMBL" id="KAI9903442.1"/>
    </source>
</evidence>